<dbReference type="OrthoDB" id="9810587at2"/>
<organism evidence="10 11">
    <name type="scientific">Neisseria bacilliformis ATCC BAA-1200</name>
    <dbReference type="NCBI Taxonomy" id="888742"/>
    <lineage>
        <taxon>Bacteria</taxon>
        <taxon>Pseudomonadati</taxon>
        <taxon>Pseudomonadota</taxon>
        <taxon>Betaproteobacteria</taxon>
        <taxon>Neisseriales</taxon>
        <taxon>Neisseriaceae</taxon>
        <taxon>Neisseria</taxon>
    </lineage>
</organism>
<comment type="similarity">
    <text evidence="4 8">Belongs to the DHNA family.</text>
</comment>
<sequence>MDKIFLHGMKAETLIGVYEWERKQPQTLVIDLDIGLPPRRGSDDIADTVHYAEVCQAVRDSLRRQDFFLLETLAEHIAALVLDGFAAVWVKVRLVKPGILPDVRETGVEIEREKAV</sequence>
<evidence type="ECO:0000256" key="7">
    <source>
        <dbReference type="ARBA" id="ARBA00023239"/>
    </source>
</evidence>
<keyword evidence="6" id="KW-0413">Isomerase</keyword>
<reference evidence="10 11" key="1">
    <citation type="submission" date="2011-02" db="EMBL/GenBank/DDBJ databases">
        <authorList>
            <person name="Muzny D."/>
            <person name="Qin X."/>
            <person name="Deng J."/>
            <person name="Jiang H."/>
            <person name="Liu Y."/>
            <person name="Qu J."/>
            <person name="Song X.-Z."/>
            <person name="Zhang L."/>
            <person name="Thornton R."/>
            <person name="Coyle M."/>
            <person name="Francisco L."/>
            <person name="Jackson L."/>
            <person name="Javaid M."/>
            <person name="Korchina V."/>
            <person name="Kovar C."/>
            <person name="Mata R."/>
            <person name="Mathew T."/>
            <person name="Ngo R."/>
            <person name="Nguyen L."/>
            <person name="Nguyen N."/>
            <person name="Okwuonu G."/>
            <person name="Ongeri F."/>
            <person name="Pham C."/>
            <person name="Simmons D."/>
            <person name="Wilczek-Boney K."/>
            <person name="Hale W."/>
            <person name="Jakkamsetti A."/>
            <person name="Pham P."/>
            <person name="Ruth R."/>
            <person name="San Lucas F."/>
            <person name="Warren J."/>
            <person name="Zhang J."/>
            <person name="Zhao Z."/>
            <person name="Zhou C."/>
            <person name="Zhu D."/>
            <person name="Lee S."/>
            <person name="Bess C."/>
            <person name="Blankenburg K."/>
            <person name="Forbes L."/>
            <person name="Fu Q."/>
            <person name="Gubbala S."/>
            <person name="Hirani K."/>
            <person name="Jayaseelan J.C."/>
            <person name="Lara F."/>
            <person name="Munidasa M."/>
            <person name="Palculict T."/>
            <person name="Patil S."/>
            <person name="Pu L.-L."/>
            <person name="Saada N."/>
            <person name="Tang L."/>
            <person name="Weissenberger G."/>
            <person name="Zhu Y."/>
            <person name="Hemphill L."/>
            <person name="Shang Y."/>
            <person name="Youmans B."/>
            <person name="Ayvaz T."/>
            <person name="Ross M."/>
            <person name="Santibanez J."/>
            <person name="Aqrawi P."/>
            <person name="Gross S."/>
            <person name="Joshi V."/>
            <person name="Fowler G."/>
            <person name="Nazareth L."/>
            <person name="Reid J."/>
            <person name="Worley K."/>
            <person name="Petrosino J."/>
            <person name="Highlander S."/>
            <person name="Gibbs R."/>
        </authorList>
    </citation>
    <scope>NUCLEOTIDE SEQUENCE [LARGE SCALE GENOMIC DNA]</scope>
    <source>
        <strain evidence="10 11">ATCC BAA-1200</strain>
    </source>
</reference>
<dbReference type="SUPFAM" id="SSF55620">
    <property type="entry name" value="Tetrahydrobiopterin biosynthesis enzymes-like"/>
    <property type="match status" value="1"/>
</dbReference>
<dbReference type="Pfam" id="PF02152">
    <property type="entry name" value="FolB"/>
    <property type="match status" value="1"/>
</dbReference>
<keyword evidence="11" id="KW-1185">Reference proteome</keyword>
<dbReference type="GO" id="GO:0005737">
    <property type="term" value="C:cytoplasm"/>
    <property type="evidence" value="ECO:0007669"/>
    <property type="project" value="TreeGrafter"/>
</dbReference>
<dbReference type="NCBIfam" id="TIGR00525">
    <property type="entry name" value="folB"/>
    <property type="match status" value="1"/>
</dbReference>
<dbReference type="UniPathway" id="UPA00077">
    <property type="reaction ID" value="UER00154"/>
</dbReference>
<dbReference type="FunFam" id="3.30.1130.10:FF:000002">
    <property type="entry name" value="7,8-dihydroneopterin aldolase"/>
    <property type="match status" value="1"/>
</dbReference>
<dbReference type="CDD" id="cd00534">
    <property type="entry name" value="DHNA_DHNTPE"/>
    <property type="match status" value="1"/>
</dbReference>
<evidence type="ECO:0000313" key="10">
    <source>
        <dbReference type="EMBL" id="EGF07604.1"/>
    </source>
</evidence>
<name>F2BFX1_9NEIS</name>
<evidence type="ECO:0000256" key="2">
    <source>
        <dbReference type="ARBA" id="ARBA00001353"/>
    </source>
</evidence>
<comment type="catalytic activity">
    <reaction evidence="1">
        <text>7,8-dihydroneopterin = 7,8-dihydromonapterin</text>
        <dbReference type="Rhea" id="RHEA:45328"/>
        <dbReference type="ChEBI" id="CHEBI:17001"/>
        <dbReference type="ChEBI" id="CHEBI:71175"/>
        <dbReference type="EC" id="5.1.99.8"/>
    </reaction>
</comment>
<dbReference type="PANTHER" id="PTHR42844">
    <property type="entry name" value="DIHYDRONEOPTERIN ALDOLASE 1-RELATED"/>
    <property type="match status" value="1"/>
</dbReference>
<dbReference type="NCBIfam" id="TIGR00526">
    <property type="entry name" value="folB_dom"/>
    <property type="match status" value="1"/>
</dbReference>
<dbReference type="Proteomes" id="UP000004105">
    <property type="component" value="Unassembled WGS sequence"/>
</dbReference>
<comment type="caution">
    <text evidence="10">The sequence shown here is derived from an EMBL/GenBank/DDBJ whole genome shotgun (WGS) entry which is preliminary data.</text>
</comment>
<evidence type="ECO:0000256" key="8">
    <source>
        <dbReference type="RuleBase" id="RU362079"/>
    </source>
</evidence>
<dbReference type="GO" id="GO:0046654">
    <property type="term" value="P:tetrahydrofolate biosynthetic process"/>
    <property type="evidence" value="ECO:0007669"/>
    <property type="project" value="UniProtKB-UniRule"/>
</dbReference>
<gene>
    <name evidence="10" type="primary">folB</name>
    <name evidence="10" type="ORF">HMPREF9123_2628</name>
</gene>
<dbReference type="Gene3D" id="3.30.1130.10">
    <property type="match status" value="1"/>
</dbReference>
<proteinExistence type="inferred from homology"/>
<dbReference type="SMART" id="SM00905">
    <property type="entry name" value="FolB"/>
    <property type="match status" value="1"/>
</dbReference>
<dbReference type="InterPro" id="IPR043133">
    <property type="entry name" value="GTP-CH-I_C/QueF"/>
</dbReference>
<evidence type="ECO:0000259" key="9">
    <source>
        <dbReference type="SMART" id="SM00905"/>
    </source>
</evidence>
<dbReference type="EC" id="4.1.2.25" evidence="8"/>
<protein>
    <recommendedName>
        <fullName evidence="8">7,8-dihydroneopterin aldolase</fullName>
        <ecNumber evidence="8">4.1.2.25</ecNumber>
    </recommendedName>
</protein>
<dbReference type="RefSeq" id="WP_007343633.1">
    <property type="nucleotide sequence ID" value="NZ_GL878494.1"/>
</dbReference>
<evidence type="ECO:0000256" key="1">
    <source>
        <dbReference type="ARBA" id="ARBA00000693"/>
    </source>
</evidence>
<dbReference type="AlphaFoldDB" id="F2BFX1"/>
<evidence type="ECO:0000313" key="11">
    <source>
        <dbReference type="Proteomes" id="UP000004105"/>
    </source>
</evidence>
<dbReference type="EMBL" id="AFAY01000052">
    <property type="protein sequence ID" value="EGF07604.1"/>
    <property type="molecule type" value="Genomic_DNA"/>
</dbReference>
<evidence type="ECO:0000256" key="3">
    <source>
        <dbReference type="ARBA" id="ARBA00005013"/>
    </source>
</evidence>
<dbReference type="InterPro" id="IPR006156">
    <property type="entry name" value="Dihydroneopterin_aldolase"/>
</dbReference>
<dbReference type="PANTHER" id="PTHR42844:SF1">
    <property type="entry name" value="DIHYDRONEOPTERIN ALDOLASE 1-RELATED"/>
    <property type="match status" value="1"/>
</dbReference>
<dbReference type="InterPro" id="IPR006157">
    <property type="entry name" value="FolB_dom"/>
</dbReference>
<evidence type="ECO:0000256" key="4">
    <source>
        <dbReference type="ARBA" id="ARBA00005708"/>
    </source>
</evidence>
<dbReference type="STRING" id="267212.GCA_001063965_01935"/>
<keyword evidence="7 8" id="KW-0456">Lyase</keyword>
<comment type="catalytic activity">
    <reaction evidence="2 8">
        <text>7,8-dihydroneopterin = 6-hydroxymethyl-7,8-dihydropterin + glycolaldehyde</text>
        <dbReference type="Rhea" id="RHEA:10540"/>
        <dbReference type="ChEBI" id="CHEBI:17001"/>
        <dbReference type="ChEBI" id="CHEBI:17071"/>
        <dbReference type="ChEBI" id="CHEBI:44841"/>
        <dbReference type="EC" id="4.1.2.25"/>
    </reaction>
</comment>
<dbReference type="GO" id="GO:0016853">
    <property type="term" value="F:isomerase activity"/>
    <property type="evidence" value="ECO:0007669"/>
    <property type="project" value="UniProtKB-KW"/>
</dbReference>
<comment type="function">
    <text evidence="8">Catalyzes the conversion of 7,8-dihydroneopterin to 6-hydroxymethyl-7,8-dihydropterin.</text>
</comment>
<feature type="domain" description="Dihydroneopterin aldolase/epimerase" evidence="9">
    <location>
        <begin position="4"/>
        <end position="112"/>
    </location>
</feature>
<comment type="pathway">
    <text evidence="3 8">Cofactor biosynthesis; tetrahydrofolate biosynthesis; 2-amino-4-hydroxy-6-hydroxymethyl-7,8-dihydropteridine diphosphate from 7,8-dihydroneopterin triphosphate: step 3/4.</text>
</comment>
<dbReference type="HOGENOM" id="CLU_112632_0_2_4"/>
<dbReference type="GO" id="GO:0046656">
    <property type="term" value="P:folic acid biosynthetic process"/>
    <property type="evidence" value="ECO:0007669"/>
    <property type="project" value="UniProtKB-UniRule"/>
</dbReference>
<keyword evidence="5 8" id="KW-0289">Folate biosynthesis</keyword>
<evidence type="ECO:0000256" key="5">
    <source>
        <dbReference type="ARBA" id="ARBA00022909"/>
    </source>
</evidence>
<evidence type="ECO:0000256" key="6">
    <source>
        <dbReference type="ARBA" id="ARBA00023235"/>
    </source>
</evidence>
<accession>F2BFX1</accession>
<dbReference type="GO" id="GO:0004150">
    <property type="term" value="F:dihydroneopterin aldolase activity"/>
    <property type="evidence" value="ECO:0007669"/>
    <property type="project" value="UniProtKB-UniRule"/>
</dbReference>